<keyword evidence="7" id="KW-1185">Reference proteome</keyword>
<name>A0A852SK83_9MICO</name>
<protein>
    <submittedName>
        <fullName evidence="6">S1-C subfamily serine protease</fullName>
    </submittedName>
</protein>
<evidence type="ECO:0000256" key="4">
    <source>
        <dbReference type="ARBA" id="ARBA00023136"/>
    </source>
</evidence>
<comment type="caution">
    <text evidence="6">The sequence shown here is derived from an EMBL/GenBank/DDBJ whole genome shotgun (WGS) entry which is preliminary data.</text>
</comment>
<dbReference type="PRINTS" id="PR00834">
    <property type="entry name" value="PROTEASES2C"/>
</dbReference>
<sequence length="397" mass="40129">MDILIDLVLLLIALLAVVGGWRRGALMTAAALAGIVAGAWLTGVAAPPVVDWLATRGWSSPLQRTLAAGAVLILCIALASAVLTLVASLLRRVIGVVRIGRGIDALGGGVLGLVTWAVVVWLLAGFLQTTGIPPVTQAVASSRVVATLDRIAPVPAESALGTLGEALDGAGFPEVFAFGDEIIPGAPEPDPSVPDAVNQASGGVVRILSSAPRCGSDAEGSGWVVAGDRVVTNAHVVAGSDALTVQLGGQGRLYDARLVVFDPQRDLAVLDVPGLPADPLPLGAELASGDSSTVAGYPENGPYSVVPSRVRDVVDAVGRDIYGDATVTREIYSLRSTVRPGNSGGPLFDDAGQVVGVVFARSTVDAETGYALTLDEIAPVLAAVSSTEAVASGACSS</sequence>
<dbReference type="InterPro" id="IPR047680">
    <property type="entry name" value="MarP-like"/>
</dbReference>
<reference evidence="6 7" key="1">
    <citation type="submission" date="2020-07" db="EMBL/GenBank/DDBJ databases">
        <title>Sequencing the genomes of 1000 actinobacteria strains.</title>
        <authorList>
            <person name="Klenk H.-P."/>
        </authorList>
    </citation>
    <scope>NUCLEOTIDE SEQUENCE [LARGE SCALE GENOMIC DNA]</scope>
    <source>
        <strain evidence="6 7">DSM 26474</strain>
    </source>
</reference>
<dbReference type="SUPFAM" id="SSF50494">
    <property type="entry name" value="Trypsin-like serine proteases"/>
    <property type="match status" value="1"/>
</dbReference>
<dbReference type="GO" id="GO:0016020">
    <property type="term" value="C:membrane"/>
    <property type="evidence" value="ECO:0007669"/>
    <property type="project" value="UniProtKB-SubCell"/>
</dbReference>
<dbReference type="NCBIfam" id="NF033740">
    <property type="entry name" value="MarP_fam_protase"/>
    <property type="match status" value="1"/>
</dbReference>
<dbReference type="Gene3D" id="2.40.10.10">
    <property type="entry name" value="Trypsin-like serine proteases"/>
    <property type="match status" value="2"/>
</dbReference>
<dbReference type="EMBL" id="JACCBM010000001">
    <property type="protein sequence ID" value="NYD69215.1"/>
    <property type="molecule type" value="Genomic_DNA"/>
</dbReference>
<dbReference type="PANTHER" id="PTHR43019">
    <property type="entry name" value="SERINE ENDOPROTEASE DEGS"/>
    <property type="match status" value="1"/>
</dbReference>
<keyword evidence="4 5" id="KW-0472">Membrane</keyword>
<feature type="transmembrane region" description="Helical" evidence="5">
    <location>
        <begin position="66"/>
        <end position="90"/>
    </location>
</feature>
<dbReference type="InterPro" id="IPR043504">
    <property type="entry name" value="Peptidase_S1_PA_chymotrypsin"/>
</dbReference>
<dbReference type="GO" id="GO:0006508">
    <property type="term" value="P:proteolysis"/>
    <property type="evidence" value="ECO:0007669"/>
    <property type="project" value="UniProtKB-KW"/>
</dbReference>
<dbReference type="PANTHER" id="PTHR43019:SF23">
    <property type="entry name" value="PROTEASE DO-LIKE 5, CHLOROPLASTIC"/>
    <property type="match status" value="1"/>
</dbReference>
<keyword evidence="2 5" id="KW-0812">Transmembrane</keyword>
<evidence type="ECO:0000256" key="2">
    <source>
        <dbReference type="ARBA" id="ARBA00022692"/>
    </source>
</evidence>
<dbReference type="GO" id="GO:0004252">
    <property type="term" value="F:serine-type endopeptidase activity"/>
    <property type="evidence" value="ECO:0007669"/>
    <property type="project" value="InterPro"/>
</dbReference>
<organism evidence="6 7">
    <name type="scientific">Herbiconiux flava</name>
    <dbReference type="NCBI Taxonomy" id="881268"/>
    <lineage>
        <taxon>Bacteria</taxon>
        <taxon>Bacillati</taxon>
        <taxon>Actinomycetota</taxon>
        <taxon>Actinomycetes</taxon>
        <taxon>Micrococcales</taxon>
        <taxon>Microbacteriaceae</taxon>
        <taxon>Herbiconiux</taxon>
    </lineage>
</organism>
<dbReference type="RefSeq" id="WP_179546583.1">
    <property type="nucleotide sequence ID" value="NZ_BSEW01000001.1"/>
</dbReference>
<feature type="transmembrane region" description="Helical" evidence="5">
    <location>
        <begin position="102"/>
        <end position="127"/>
    </location>
</feature>
<dbReference type="InterPro" id="IPR009003">
    <property type="entry name" value="Peptidase_S1_PA"/>
</dbReference>
<proteinExistence type="predicted"/>
<gene>
    <name evidence="6" type="ORF">BJ984_000373</name>
</gene>
<comment type="subcellular location">
    <subcellularLocation>
        <location evidence="1">Membrane</location>
        <topology evidence="1">Multi-pass membrane protein</topology>
    </subcellularLocation>
</comment>
<evidence type="ECO:0000313" key="6">
    <source>
        <dbReference type="EMBL" id="NYD69215.1"/>
    </source>
</evidence>
<dbReference type="AlphaFoldDB" id="A0A852SK83"/>
<dbReference type="Pfam" id="PF02674">
    <property type="entry name" value="Colicin_V"/>
    <property type="match status" value="1"/>
</dbReference>
<dbReference type="Proteomes" id="UP000549913">
    <property type="component" value="Unassembled WGS sequence"/>
</dbReference>
<evidence type="ECO:0000256" key="3">
    <source>
        <dbReference type="ARBA" id="ARBA00022989"/>
    </source>
</evidence>
<evidence type="ECO:0000313" key="7">
    <source>
        <dbReference type="Proteomes" id="UP000549913"/>
    </source>
</evidence>
<dbReference type="GO" id="GO:0009403">
    <property type="term" value="P:toxin biosynthetic process"/>
    <property type="evidence" value="ECO:0007669"/>
    <property type="project" value="InterPro"/>
</dbReference>
<accession>A0A852SK83</accession>
<keyword evidence="6" id="KW-0645">Protease</keyword>
<keyword evidence="6" id="KW-0378">Hydrolase</keyword>
<dbReference type="Pfam" id="PF13365">
    <property type="entry name" value="Trypsin_2"/>
    <property type="match status" value="1"/>
</dbReference>
<evidence type="ECO:0000256" key="1">
    <source>
        <dbReference type="ARBA" id="ARBA00004141"/>
    </source>
</evidence>
<dbReference type="InterPro" id="IPR003825">
    <property type="entry name" value="Colicin-V_CvpA"/>
</dbReference>
<evidence type="ECO:0000256" key="5">
    <source>
        <dbReference type="SAM" id="Phobius"/>
    </source>
</evidence>
<keyword evidence="3 5" id="KW-1133">Transmembrane helix</keyword>
<dbReference type="InterPro" id="IPR001940">
    <property type="entry name" value="Peptidase_S1C"/>
</dbReference>